<evidence type="ECO:0000313" key="4">
    <source>
        <dbReference type="Proteomes" id="UP000663879"/>
    </source>
</evidence>
<name>A0A814K2U4_9BILA</name>
<gene>
    <name evidence="3" type="ORF">OXX778_LOCUS18633</name>
</gene>
<keyword evidence="1" id="KW-0175">Coiled coil</keyword>
<evidence type="ECO:0000313" key="3">
    <source>
        <dbReference type="EMBL" id="CAF1046973.1"/>
    </source>
</evidence>
<organism evidence="3 4">
    <name type="scientific">Brachionus calyciflorus</name>
    <dbReference type="NCBI Taxonomy" id="104777"/>
    <lineage>
        <taxon>Eukaryota</taxon>
        <taxon>Metazoa</taxon>
        <taxon>Spiralia</taxon>
        <taxon>Gnathifera</taxon>
        <taxon>Rotifera</taxon>
        <taxon>Eurotatoria</taxon>
        <taxon>Monogononta</taxon>
        <taxon>Pseudotrocha</taxon>
        <taxon>Ploima</taxon>
        <taxon>Brachionidae</taxon>
        <taxon>Brachionus</taxon>
    </lineage>
</organism>
<dbReference type="Proteomes" id="UP000663879">
    <property type="component" value="Unassembled WGS sequence"/>
</dbReference>
<comment type="caution">
    <text evidence="3">The sequence shown here is derived from an EMBL/GenBank/DDBJ whole genome shotgun (WGS) entry which is preliminary data.</text>
</comment>
<feature type="coiled-coil region" evidence="1">
    <location>
        <begin position="21"/>
        <end position="224"/>
    </location>
</feature>
<accession>A0A814K2U4</accession>
<dbReference type="EMBL" id="CAJNOC010005252">
    <property type="protein sequence ID" value="CAF1046973.1"/>
    <property type="molecule type" value="Genomic_DNA"/>
</dbReference>
<reference evidence="3" key="1">
    <citation type="submission" date="2021-02" db="EMBL/GenBank/DDBJ databases">
        <authorList>
            <person name="Nowell W R."/>
        </authorList>
    </citation>
    <scope>NUCLEOTIDE SEQUENCE</scope>
    <source>
        <strain evidence="3">Ploen Becks lab</strain>
    </source>
</reference>
<proteinExistence type="predicted"/>
<sequence length="424" mass="49429">NNFEETKNNDKDKKEKDLKAKIDDITKISRYEEEIKNLKNKLNEEKEKYNKRIENLKYDSEKKDAEINQLYKLLENEKDNLETQLETLKNKEQNLKKKKETNDIKEEKINSLKNHINEIEISLKNKEVEISKINSKLEDYINGYDKKLADNDQLTLSNRNLKLEIEKIQKENSDLKTDLKTTQSLSELFTGLQRKQIESFTSEAKKKDEKCKELENQIKNFKKSFEIPDENSLPGIVIQNSVEVACPYKLCGEKGNKDKSKKSHRKAKNCPLNPANTEKKETISKSPKRSILNDISESRDFGEKKVKFQETVLISEIESSSDEDVLIEIESDSESEIETKELKKHFFDYTKKESTSKTTMKKLMEDNDPIVGIYTSKGSANGRPIREGTNGGIYYECPNSYIRSYMKGKRLLSCKYFDGRHKFF</sequence>
<protein>
    <submittedName>
        <fullName evidence="3">Uncharacterized protein</fullName>
    </submittedName>
</protein>
<feature type="compositionally biased region" description="Basic residues" evidence="2">
    <location>
        <begin position="259"/>
        <end position="268"/>
    </location>
</feature>
<evidence type="ECO:0000256" key="1">
    <source>
        <dbReference type="SAM" id="Coils"/>
    </source>
</evidence>
<feature type="region of interest" description="Disordered" evidence="2">
    <location>
        <begin position="255"/>
        <end position="288"/>
    </location>
</feature>
<keyword evidence="4" id="KW-1185">Reference proteome</keyword>
<evidence type="ECO:0000256" key="2">
    <source>
        <dbReference type="SAM" id="MobiDB-lite"/>
    </source>
</evidence>
<dbReference type="OrthoDB" id="10233125at2759"/>
<dbReference type="AlphaFoldDB" id="A0A814K2U4"/>
<feature type="non-terminal residue" evidence="3">
    <location>
        <position position="1"/>
    </location>
</feature>